<dbReference type="Gramene" id="OB05G17210.1">
    <property type="protein sequence ID" value="OB05G17210.1"/>
    <property type="gene ID" value="OB05G17210"/>
</dbReference>
<accession>J3M547</accession>
<reference evidence="2" key="2">
    <citation type="submission" date="2013-04" db="UniProtKB">
        <authorList>
            <consortium name="EnsemblPlants"/>
        </authorList>
    </citation>
    <scope>IDENTIFICATION</scope>
</reference>
<organism evidence="2">
    <name type="scientific">Oryza brachyantha</name>
    <name type="common">malo sina</name>
    <dbReference type="NCBI Taxonomy" id="4533"/>
    <lineage>
        <taxon>Eukaryota</taxon>
        <taxon>Viridiplantae</taxon>
        <taxon>Streptophyta</taxon>
        <taxon>Embryophyta</taxon>
        <taxon>Tracheophyta</taxon>
        <taxon>Spermatophyta</taxon>
        <taxon>Magnoliopsida</taxon>
        <taxon>Liliopsida</taxon>
        <taxon>Poales</taxon>
        <taxon>Poaceae</taxon>
        <taxon>BOP clade</taxon>
        <taxon>Oryzoideae</taxon>
        <taxon>Oryzeae</taxon>
        <taxon>Oryzinae</taxon>
        <taxon>Oryza</taxon>
    </lineage>
</organism>
<feature type="transmembrane region" description="Helical" evidence="1">
    <location>
        <begin position="38"/>
        <end position="58"/>
    </location>
</feature>
<dbReference type="EnsemblPlants" id="OB05G17210.1">
    <property type="protein sequence ID" value="OB05G17210.1"/>
    <property type="gene ID" value="OB05G17210"/>
</dbReference>
<dbReference type="Proteomes" id="UP000006038">
    <property type="component" value="Chromosome 5"/>
</dbReference>
<keyword evidence="3" id="KW-1185">Reference proteome</keyword>
<keyword evidence="1" id="KW-0812">Transmembrane</keyword>
<keyword evidence="1" id="KW-0472">Membrane</keyword>
<evidence type="ECO:0000313" key="3">
    <source>
        <dbReference type="Proteomes" id="UP000006038"/>
    </source>
</evidence>
<sequence>MPVRFRDCFNQFFYLLITVPGCSYESNLTTIIKHNNCYYIIVVCIVDCCFIDCVISTAHGWIVQMGKCCLSCLVCHTEFGHTYDKFRMPRFHVMS</sequence>
<name>J3M547_ORYBR</name>
<reference evidence="2" key="1">
    <citation type="journal article" date="2013" name="Nat. Commun.">
        <title>Whole-genome sequencing of Oryza brachyantha reveals mechanisms underlying Oryza genome evolution.</title>
        <authorList>
            <person name="Chen J."/>
            <person name="Huang Q."/>
            <person name="Gao D."/>
            <person name="Wang J."/>
            <person name="Lang Y."/>
            <person name="Liu T."/>
            <person name="Li B."/>
            <person name="Bai Z."/>
            <person name="Luis Goicoechea J."/>
            <person name="Liang C."/>
            <person name="Chen C."/>
            <person name="Zhang W."/>
            <person name="Sun S."/>
            <person name="Liao Y."/>
            <person name="Zhang X."/>
            <person name="Yang L."/>
            <person name="Song C."/>
            <person name="Wang M."/>
            <person name="Shi J."/>
            <person name="Liu G."/>
            <person name="Liu J."/>
            <person name="Zhou H."/>
            <person name="Zhou W."/>
            <person name="Yu Q."/>
            <person name="An N."/>
            <person name="Chen Y."/>
            <person name="Cai Q."/>
            <person name="Wang B."/>
            <person name="Liu B."/>
            <person name="Min J."/>
            <person name="Huang Y."/>
            <person name="Wu H."/>
            <person name="Li Z."/>
            <person name="Zhang Y."/>
            <person name="Yin Y."/>
            <person name="Song W."/>
            <person name="Jiang J."/>
            <person name="Jackson S.A."/>
            <person name="Wing R.A."/>
            <person name="Wang J."/>
            <person name="Chen M."/>
        </authorList>
    </citation>
    <scope>NUCLEOTIDE SEQUENCE [LARGE SCALE GENOMIC DNA]</scope>
    <source>
        <strain evidence="2">cv. IRGC 101232</strain>
    </source>
</reference>
<evidence type="ECO:0000313" key="2">
    <source>
        <dbReference type="EnsemblPlants" id="OB05G17210.1"/>
    </source>
</evidence>
<keyword evidence="1" id="KW-1133">Transmembrane helix</keyword>
<dbReference type="HOGENOM" id="CLU_2376221_0_0_1"/>
<dbReference type="AlphaFoldDB" id="J3M547"/>
<protein>
    <submittedName>
        <fullName evidence="2">Uncharacterized protein</fullName>
    </submittedName>
</protein>
<evidence type="ECO:0000256" key="1">
    <source>
        <dbReference type="SAM" id="Phobius"/>
    </source>
</evidence>
<proteinExistence type="predicted"/>